<dbReference type="AlphaFoldDB" id="A0A385SWD6"/>
<dbReference type="Proteomes" id="UP000266183">
    <property type="component" value="Chromosome"/>
</dbReference>
<keyword evidence="2" id="KW-1185">Reference proteome</keyword>
<gene>
    <name evidence="1" type="ORF">D4L85_27155</name>
</gene>
<protein>
    <submittedName>
        <fullName evidence="1">Uncharacterized protein</fullName>
    </submittedName>
</protein>
<evidence type="ECO:0000313" key="2">
    <source>
        <dbReference type="Proteomes" id="UP000266183"/>
    </source>
</evidence>
<sequence>MAVVGGEYPKEVRHAPIQVSRLGDLDCSEIPRRIQSGLFSNHGTFKNSKVPEAGDFAMT</sequence>
<reference evidence="2" key="1">
    <citation type="submission" date="2018-09" db="EMBL/GenBank/DDBJ databases">
        <title>Chryseolinea sp. KIS68-18 isolated from soil.</title>
        <authorList>
            <person name="Weon H.-Y."/>
            <person name="Kwon S.-W."/>
            <person name="Lee S.A."/>
        </authorList>
    </citation>
    <scope>NUCLEOTIDE SEQUENCE [LARGE SCALE GENOMIC DNA]</scope>
    <source>
        <strain evidence="2">KIS68-18</strain>
    </source>
</reference>
<organism evidence="1 2">
    <name type="scientific">Chryseolinea soli</name>
    <dbReference type="NCBI Taxonomy" id="2321403"/>
    <lineage>
        <taxon>Bacteria</taxon>
        <taxon>Pseudomonadati</taxon>
        <taxon>Bacteroidota</taxon>
        <taxon>Cytophagia</taxon>
        <taxon>Cytophagales</taxon>
        <taxon>Fulvivirgaceae</taxon>
        <taxon>Chryseolinea</taxon>
    </lineage>
</organism>
<proteinExistence type="predicted"/>
<evidence type="ECO:0000313" key="1">
    <source>
        <dbReference type="EMBL" id="AYB34030.1"/>
    </source>
</evidence>
<accession>A0A385SWD6</accession>
<dbReference type="KEGG" id="chk:D4L85_27155"/>
<name>A0A385SWD6_9BACT</name>
<dbReference type="EMBL" id="CP032382">
    <property type="protein sequence ID" value="AYB34030.1"/>
    <property type="molecule type" value="Genomic_DNA"/>
</dbReference>